<dbReference type="GO" id="GO:0035556">
    <property type="term" value="P:intracellular signal transduction"/>
    <property type="evidence" value="ECO:0007669"/>
    <property type="project" value="TreeGrafter"/>
</dbReference>
<dbReference type="SMART" id="SM00220">
    <property type="entry name" value="S_TKc"/>
    <property type="match status" value="1"/>
</dbReference>
<keyword evidence="2 3" id="KW-0067">ATP-binding</keyword>
<dbReference type="GO" id="GO:0005737">
    <property type="term" value="C:cytoplasm"/>
    <property type="evidence" value="ECO:0007669"/>
    <property type="project" value="TreeGrafter"/>
</dbReference>
<evidence type="ECO:0000259" key="5">
    <source>
        <dbReference type="PROSITE" id="PS50011"/>
    </source>
</evidence>
<comment type="caution">
    <text evidence="6">The sequence shown here is derived from an EMBL/GenBank/DDBJ whole genome shotgun (WGS) entry which is preliminary data.</text>
</comment>
<protein>
    <submittedName>
        <fullName evidence="6">Kinase-like domain-containing protein</fullName>
    </submittedName>
</protein>
<dbReference type="InterPro" id="IPR011009">
    <property type="entry name" value="Kinase-like_dom_sf"/>
</dbReference>
<dbReference type="PROSITE" id="PS50011">
    <property type="entry name" value="PROTEIN_KINASE_DOM"/>
    <property type="match status" value="1"/>
</dbReference>
<evidence type="ECO:0000256" key="2">
    <source>
        <dbReference type="ARBA" id="ARBA00022840"/>
    </source>
</evidence>
<reference evidence="6" key="1">
    <citation type="submission" date="2021-02" db="EMBL/GenBank/DDBJ databases">
        <title>First Annotated Genome of the Yellow-green Alga Tribonema minus.</title>
        <authorList>
            <person name="Mahan K.M."/>
        </authorList>
    </citation>
    <scope>NUCLEOTIDE SEQUENCE</scope>
    <source>
        <strain evidence="6">UTEX B ZZ1240</strain>
    </source>
</reference>
<proteinExistence type="inferred from homology"/>
<keyword evidence="1 3" id="KW-0547">Nucleotide-binding</keyword>
<evidence type="ECO:0000313" key="7">
    <source>
        <dbReference type="Proteomes" id="UP000664859"/>
    </source>
</evidence>
<dbReference type="AlphaFoldDB" id="A0A835ZAG5"/>
<feature type="domain" description="Protein kinase" evidence="5">
    <location>
        <begin position="1"/>
        <end position="256"/>
    </location>
</feature>
<dbReference type="InterPro" id="IPR017441">
    <property type="entry name" value="Protein_kinase_ATP_BS"/>
</dbReference>
<dbReference type="CDD" id="cd14003">
    <property type="entry name" value="STKc_AMPK-like"/>
    <property type="match status" value="1"/>
</dbReference>
<sequence>MGVLLGEGSFAKVRRACHKLTGQAVAIKTYERAKVTDPQQWKRIQQEVRLMERLNHPRVVRLFETVEGPKRTHLIMEACSGGNLCTYVKRRRRLEEAEARRLLDQILQAVEYLHVREIIHRDLKLENILLDEARNVKLVDFGFATSVAQGRRLHVFCGTPSYIAPEIIKRTDYAGKPVDIWSLGIVLYALLCGCFPFSGATYPDLYKHISRGAYRIPEWLGGGASDLISCMLVLDPVRRATLSQFGGLLIPFHDWLHRKEALFKYFPGPNSEGQQLVSVQNLSRAVIVSASNCCHTWLSTAFP</sequence>
<dbReference type="Pfam" id="PF00069">
    <property type="entry name" value="Pkinase"/>
    <property type="match status" value="1"/>
</dbReference>
<dbReference type="FunFam" id="1.10.510.10:FF:000571">
    <property type="entry name" value="Maternal embryonic leucine zipper kinase"/>
    <property type="match status" value="1"/>
</dbReference>
<dbReference type="SUPFAM" id="SSF56112">
    <property type="entry name" value="Protein kinase-like (PK-like)"/>
    <property type="match status" value="1"/>
</dbReference>
<organism evidence="6 7">
    <name type="scientific">Tribonema minus</name>
    <dbReference type="NCBI Taxonomy" id="303371"/>
    <lineage>
        <taxon>Eukaryota</taxon>
        <taxon>Sar</taxon>
        <taxon>Stramenopiles</taxon>
        <taxon>Ochrophyta</taxon>
        <taxon>PX clade</taxon>
        <taxon>Xanthophyceae</taxon>
        <taxon>Tribonematales</taxon>
        <taxon>Tribonemataceae</taxon>
        <taxon>Tribonema</taxon>
    </lineage>
</organism>
<dbReference type="Proteomes" id="UP000664859">
    <property type="component" value="Unassembled WGS sequence"/>
</dbReference>
<gene>
    <name evidence="6" type="ORF">JKP88DRAFT_259698</name>
</gene>
<dbReference type="PANTHER" id="PTHR24346:SF30">
    <property type="entry name" value="MATERNAL EMBRYONIC LEUCINE ZIPPER KINASE"/>
    <property type="match status" value="1"/>
</dbReference>
<comment type="similarity">
    <text evidence="4">Belongs to the protein kinase superfamily.</text>
</comment>
<keyword evidence="7" id="KW-1185">Reference proteome</keyword>
<keyword evidence="4" id="KW-0723">Serine/threonine-protein kinase</keyword>
<dbReference type="PROSITE" id="PS00107">
    <property type="entry name" value="PROTEIN_KINASE_ATP"/>
    <property type="match status" value="1"/>
</dbReference>
<dbReference type="OrthoDB" id="193931at2759"/>
<evidence type="ECO:0000313" key="6">
    <source>
        <dbReference type="EMBL" id="KAG5190757.1"/>
    </source>
</evidence>
<dbReference type="GO" id="GO:0004674">
    <property type="term" value="F:protein serine/threonine kinase activity"/>
    <property type="evidence" value="ECO:0007669"/>
    <property type="project" value="UniProtKB-KW"/>
</dbReference>
<dbReference type="InterPro" id="IPR000719">
    <property type="entry name" value="Prot_kinase_dom"/>
</dbReference>
<keyword evidence="6" id="KW-0808">Transferase</keyword>
<evidence type="ECO:0000256" key="1">
    <source>
        <dbReference type="ARBA" id="ARBA00022741"/>
    </source>
</evidence>
<dbReference type="PANTHER" id="PTHR24346">
    <property type="entry name" value="MAP/MICROTUBULE AFFINITY-REGULATING KINASE"/>
    <property type="match status" value="1"/>
</dbReference>
<accession>A0A835ZAG5</accession>
<dbReference type="EMBL" id="JAFCMP010000028">
    <property type="protein sequence ID" value="KAG5190757.1"/>
    <property type="molecule type" value="Genomic_DNA"/>
</dbReference>
<keyword evidence="6" id="KW-0418">Kinase</keyword>
<evidence type="ECO:0000256" key="4">
    <source>
        <dbReference type="RuleBase" id="RU000304"/>
    </source>
</evidence>
<dbReference type="Gene3D" id="1.10.510.10">
    <property type="entry name" value="Transferase(Phosphotransferase) domain 1"/>
    <property type="match status" value="1"/>
</dbReference>
<dbReference type="FunFam" id="3.30.200.20:FF:000042">
    <property type="entry name" value="Aurora kinase A"/>
    <property type="match status" value="1"/>
</dbReference>
<name>A0A835ZAG5_9STRA</name>
<dbReference type="GO" id="GO:0005524">
    <property type="term" value="F:ATP binding"/>
    <property type="evidence" value="ECO:0007669"/>
    <property type="project" value="UniProtKB-UniRule"/>
</dbReference>
<evidence type="ECO:0000256" key="3">
    <source>
        <dbReference type="PROSITE-ProRule" id="PRU10141"/>
    </source>
</evidence>
<feature type="binding site" evidence="3">
    <location>
        <position position="28"/>
    </location>
    <ligand>
        <name>ATP</name>
        <dbReference type="ChEBI" id="CHEBI:30616"/>
    </ligand>
</feature>
<dbReference type="InterPro" id="IPR008271">
    <property type="entry name" value="Ser/Thr_kinase_AS"/>
</dbReference>
<dbReference type="PROSITE" id="PS00108">
    <property type="entry name" value="PROTEIN_KINASE_ST"/>
    <property type="match status" value="1"/>
</dbReference>